<gene>
    <name evidence="5" type="ORF">UFOPK3608_00598</name>
</gene>
<evidence type="ECO:0000313" key="5">
    <source>
        <dbReference type="EMBL" id="CAB4905544.1"/>
    </source>
</evidence>
<dbReference type="PANTHER" id="PTHR44688">
    <property type="entry name" value="DNA-BINDING TRANSCRIPTIONAL ACTIVATOR DEVR_DOSR"/>
    <property type="match status" value="1"/>
</dbReference>
<dbReference type="PANTHER" id="PTHR44688:SF16">
    <property type="entry name" value="DNA-BINDING TRANSCRIPTIONAL ACTIVATOR DEVR_DOSR"/>
    <property type="match status" value="1"/>
</dbReference>
<dbReference type="SMART" id="SM00421">
    <property type="entry name" value="HTH_LUXR"/>
    <property type="match status" value="1"/>
</dbReference>
<keyword evidence="1" id="KW-0805">Transcription regulation</keyword>
<accession>A0A6J7GEW5</accession>
<proteinExistence type="predicted"/>
<dbReference type="Gene3D" id="1.10.10.10">
    <property type="entry name" value="Winged helix-like DNA-binding domain superfamily/Winged helix DNA-binding domain"/>
    <property type="match status" value="1"/>
</dbReference>
<dbReference type="PROSITE" id="PS50043">
    <property type="entry name" value="HTH_LUXR_2"/>
    <property type="match status" value="1"/>
</dbReference>
<keyword evidence="3" id="KW-0804">Transcription</keyword>
<evidence type="ECO:0000256" key="3">
    <source>
        <dbReference type="ARBA" id="ARBA00023163"/>
    </source>
</evidence>
<dbReference type="GO" id="GO:0006355">
    <property type="term" value="P:regulation of DNA-templated transcription"/>
    <property type="evidence" value="ECO:0007669"/>
    <property type="project" value="InterPro"/>
</dbReference>
<dbReference type="InterPro" id="IPR036388">
    <property type="entry name" value="WH-like_DNA-bd_sf"/>
</dbReference>
<dbReference type="InterPro" id="IPR016032">
    <property type="entry name" value="Sig_transdc_resp-reg_C-effctor"/>
</dbReference>
<dbReference type="CDD" id="cd06170">
    <property type="entry name" value="LuxR_C_like"/>
    <property type="match status" value="1"/>
</dbReference>
<dbReference type="Pfam" id="PF00196">
    <property type="entry name" value="GerE"/>
    <property type="match status" value="1"/>
</dbReference>
<dbReference type="SUPFAM" id="SSF46894">
    <property type="entry name" value="C-terminal effector domain of the bipartite response regulators"/>
    <property type="match status" value="1"/>
</dbReference>
<feature type="domain" description="HTH luxR-type" evidence="4">
    <location>
        <begin position="459"/>
        <end position="524"/>
    </location>
</feature>
<name>A0A6J7GEW5_9ZZZZ</name>
<evidence type="ECO:0000256" key="1">
    <source>
        <dbReference type="ARBA" id="ARBA00023015"/>
    </source>
</evidence>
<reference evidence="5" key="1">
    <citation type="submission" date="2020-05" db="EMBL/GenBank/DDBJ databases">
        <authorList>
            <person name="Chiriac C."/>
            <person name="Salcher M."/>
            <person name="Ghai R."/>
            <person name="Kavagutti S V."/>
        </authorList>
    </citation>
    <scope>NUCLEOTIDE SEQUENCE</scope>
</reference>
<dbReference type="AlphaFoldDB" id="A0A6J7GEW5"/>
<keyword evidence="2" id="KW-0238">DNA-binding</keyword>
<dbReference type="PRINTS" id="PR00038">
    <property type="entry name" value="HTHLUXR"/>
</dbReference>
<evidence type="ECO:0000259" key="4">
    <source>
        <dbReference type="PROSITE" id="PS50043"/>
    </source>
</evidence>
<dbReference type="InterPro" id="IPR000792">
    <property type="entry name" value="Tscrpt_reg_LuxR_C"/>
</dbReference>
<organism evidence="5">
    <name type="scientific">freshwater metagenome</name>
    <dbReference type="NCBI Taxonomy" id="449393"/>
    <lineage>
        <taxon>unclassified sequences</taxon>
        <taxon>metagenomes</taxon>
        <taxon>ecological metagenomes</taxon>
    </lineage>
</organism>
<dbReference type="GO" id="GO:0003677">
    <property type="term" value="F:DNA binding"/>
    <property type="evidence" value="ECO:0007669"/>
    <property type="project" value="UniProtKB-KW"/>
</dbReference>
<protein>
    <submittedName>
        <fullName evidence="5">Unannotated protein</fullName>
    </submittedName>
</protein>
<sequence length="526" mass="59460">MSNEPIKSPLPGFSSGAQKLIETAIEKNDLEFFYKLYLSKMAELSLTGRGREFYEHSVSGIDDSPNGLLMAKGFEAIGYLIDIDFHKCILLLDDLEKSSLNLDIHPWVLQISDLCRAQINFHRGNFELALKHADSAINSPIKSGSLDPIDQGRLIRLVCCIKLILSDVDGIEQCAKDIESVANPDRLAELSHAKSAIRSMLLLAQGNYKKAYEIATAIVAIEVESNRVGISAPFDCEFVVIRCLFESSLISEALERLGKLKNQALKDNLDSIYFLCEVGEIRILSRDVNNLAVMSTKVEALRGRLLQNSSLSSMSWLIDVAEIFIKNTTNELERVRSLVDRNHNIPYVKLLDKQRYKVKNSDLSDINYFKKLPEGSPFQIIYKYLNLSKFSSEGVKHQRDYLMTALVKGEEVGAREIFLRQDNKTLESVVNLAARNNSQWLESLSRACLLRIKERNALLEFSGEQLTQREIEVLKFITSGKSIEEIGRSLHISKNTMKTHLKNIYRKLKVNDRNQASEIAKAKLLV</sequence>
<evidence type="ECO:0000256" key="2">
    <source>
        <dbReference type="ARBA" id="ARBA00023125"/>
    </source>
</evidence>
<dbReference type="EMBL" id="CAFBMP010000027">
    <property type="protein sequence ID" value="CAB4905544.1"/>
    <property type="molecule type" value="Genomic_DNA"/>
</dbReference>